<name>A0AA88GEX8_NAELO</name>
<evidence type="ECO:0000256" key="5">
    <source>
        <dbReference type="SAM" id="MobiDB-lite"/>
    </source>
</evidence>
<comment type="subcellular location">
    <subcellularLocation>
        <location evidence="1">Cytoplasm</location>
    </subcellularLocation>
</comment>
<protein>
    <recommendedName>
        <fullName evidence="8">Myeloid leukemia factor 1</fullName>
    </recommendedName>
</protein>
<feature type="compositionally biased region" description="Basic residues" evidence="5">
    <location>
        <begin position="48"/>
        <end position="66"/>
    </location>
</feature>
<reference evidence="6 7" key="1">
    <citation type="journal article" date="2018" name="BMC Genomics">
        <title>The genome of Naegleria lovaniensis, the basis for a comparative approach to unravel pathogenicity factors of the human pathogenic amoeba N. fowleri.</title>
        <authorList>
            <person name="Liechti N."/>
            <person name="Schurch N."/>
            <person name="Bruggmann R."/>
            <person name="Wittwer M."/>
        </authorList>
    </citation>
    <scope>NUCLEOTIDE SEQUENCE [LARGE SCALE GENOMIC DNA]</scope>
    <source>
        <strain evidence="6 7">ATCC 30569</strain>
    </source>
</reference>
<dbReference type="RefSeq" id="XP_044542792.1">
    <property type="nucleotide sequence ID" value="XM_044687614.1"/>
</dbReference>
<evidence type="ECO:0000256" key="3">
    <source>
        <dbReference type="ARBA" id="ARBA00022490"/>
    </source>
</evidence>
<sequence length="234" mass="27233">MKRIHPRQEKGPTFEELSDEEEQLQGEHHSNSSGSVRYEDPDDMNANHSRRHPRASSQPRPHHRESHTRDHDPFAIRSIFDQDPFFSNPFGHFSSLMQRTEDMFRHFDQNFERQMAMGDNVVCYSSTTTTTSSDGVTKTKRTVKDSRTGTEKVSVIKAVGDKRSVMEKTKDREGREEITKRLENVTEEEEFEKEWKERSKSLPKFRNHGSGASRYLANDSKSSRNKALAYENKH</sequence>
<dbReference type="Pfam" id="PF10248">
    <property type="entry name" value="Mlf1IP"/>
    <property type="match status" value="1"/>
</dbReference>
<dbReference type="InterPro" id="IPR019376">
    <property type="entry name" value="Myeloid_leukemia_factor"/>
</dbReference>
<evidence type="ECO:0000313" key="7">
    <source>
        <dbReference type="Proteomes" id="UP000816034"/>
    </source>
</evidence>
<evidence type="ECO:0000313" key="6">
    <source>
        <dbReference type="EMBL" id="KAG2373618.1"/>
    </source>
</evidence>
<feature type="region of interest" description="Disordered" evidence="5">
    <location>
        <begin position="1"/>
        <end position="73"/>
    </location>
</feature>
<keyword evidence="3" id="KW-0963">Cytoplasm</keyword>
<accession>A0AA88GEX8</accession>
<dbReference type="Proteomes" id="UP000816034">
    <property type="component" value="Unassembled WGS sequence"/>
</dbReference>
<feature type="region of interest" description="Disordered" evidence="5">
    <location>
        <begin position="185"/>
        <end position="234"/>
    </location>
</feature>
<feature type="compositionally biased region" description="Basic and acidic residues" evidence="5">
    <location>
        <begin position="1"/>
        <end position="13"/>
    </location>
</feature>
<evidence type="ECO:0008006" key="8">
    <source>
        <dbReference type="Google" id="ProtNLM"/>
    </source>
</evidence>
<keyword evidence="4" id="KW-0597">Phosphoprotein</keyword>
<gene>
    <name evidence="6" type="ORF">C9374_011907</name>
</gene>
<organism evidence="6 7">
    <name type="scientific">Naegleria lovaniensis</name>
    <name type="common">Amoeba</name>
    <dbReference type="NCBI Taxonomy" id="51637"/>
    <lineage>
        <taxon>Eukaryota</taxon>
        <taxon>Discoba</taxon>
        <taxon>Heterolobosea</taxon>
        <taxon>Tetramitia</taxon>
        <taxon>Eutetramitia</taxon>
        <taxon>Vahlkampfiidae</taxon>
        <taxon>Naegleria</taxon>
    </lineage>
</organism>
<keyword evidence="7" id="KW-1185">Reference proteome</keyword>
<dbReference type="GeneID" id="68104361"/>
<proteinExistence type="inferred from homology"/>
<evidence type="ECO:0000256" key="4">
    <source>
        <dbReference type="ARBA" id="ARBA00022553"/>
    </source>
</evidence>
<dbReference type="EMBL" id="PYSW02000052">
    <property type="protein sequence ID" value="KAG2373618.1"/>
    <property type="molecule type" value="Genomic_DNA"/>
</dbReference>
<comment type="caution">
    <text evidence="6">The sequence shown here is derived from an EMBL/GenBank/DDBJ whole genome shotgun (WGS) entry which is preliminary data.</text>
</comment>
<dbReference type="PANTHER" id="PTHR13105">
    <property type="entry name" value="MYELOID LEUKEMIA FACTOR"/>
    <property type="match status" value="1"/>
</dbReference>
<comment type="similarity">
    <text evidence="2">Belongs to the MLF family.</text>
</comment>
<dbReference type="GO" id="GO:0005737">
    <property type="term" value="C:cytoplasm"/>
    <property type="evidence" value="ECO:0007669"/>
    <property type="project" value="UniProtKB-SubCell"/>
</dbReference>
<dbReference type="AlphaFoldDB" id="A0AA88GEX8"/>
<evidence type="ECO:0000256" key="1">
    <source>
        <dbReference type="ARBA" id="ARBA00004496"/>
    </source>
</evidence>
<evidence type="ECO:0000256" key="2">
    <source>
        <dbReference type="ARBA" id="ARBA00008332"/>
    </source>
</evidence>